<evidence type="ECO:0008006" key="3">
    <source>
        <dbReference type="Google" id="ProtNLM"/>
    </source>
</evidence>
<dbReference type="Proteomes" id="UP000316167">
    <property type="component" value="Unassembled WGS sequence"/>
</dbReference>
<dbReference type="RefSeq" id="WP_242009478.1">
    <property type="nucleotide sequence ID" value="NZ_VLLE01000002.1"/>
</dbReference>
<evidence type="ECO:0000313" key="2">
    <source>
        <dbReference type="Proteomes" id="UP000316167"/>
    </source>
</evidence>
<keyword evidence="2" id="KW-1185">Reference proteome</keyword>
<gene>
    <name evidence="1" type="ORF">IQ13_1062</name>
</gene>
<name>A0A562SXR6_9BACT</name>
<dbReference type="Pfam" id="PF19514">
    <property type="entry name" value="MobC_2"/>
    <property type="match status" value="1"/>
</dbReference>
<dbReference type="EMBL" id="VLLE01000002">
    <property type="protein sequence ID" value="TWI85893.1"/>
    <property type="molecule type" value="Genomic_DNA"/>
</dbReference>
<dbReference type="InterPro" id="IPR045788">
    <property type="entry name" value="MobC_2"/>
</dbReference>
<dbReference type="AlphaFoldDB" id="A0A562SXR6"/>
<sequence length="131" mass="15731">MKKSEKELRKHFVKTRMNDDELNLLLKLQQRTTEKDTSSYLRKVALQKPVTIKYRNESADDFLLDMLNLKKELNAIGNNFNQAVHKLHLLDKIPEFRVWVQQYDSLQKALISKVDEIKLRMNQLYDQWLQK</sequence>
<proteinExistence type="predicted"/>
<reference evidence="1 2" key="1">
    <citation type="journal article" date="2015" name="Stand. Genomic Sci.">
        <title>Genomic Encyclopedia of Bacterial and Archaeal Type Strains, Phase III: the genomes of soil and plant-associated and newly described type strains.</title>
        <authorList>
            <person name="Whitman W.B."/>
            <person name="Woyke T."/>
            <person name="Klenk H.P."/>
            <person name="Zhou Y."/>
            <person name="Lilburn T.G."/>
            <person name="Beck B.J."/>
            <person name="De Vos P."/>
            <person name="Vandamme P."/>
            <person name="Eisen J.A."/>
            <person name="Garrity G."/>
            <person name="Hugenholtz P."/>
            <person name="Kyrpides N.C."/>
        </authorList>
    </citation>
    <scope>NUCLEOTIDE SEQUENCE [LARGE SCALE GENOMIC DNA]</scope>
    <source>
        <strain evidence="1 2">CGMCC 1.7271</strain>
    </source>
</reference>
<organism evidence="1 2">
    <name type="scientific">Lacibacter cauensis</name>
    <dbReference type="NCBI Taxonomy" id="510947"/>
    <lineage>
        <taxon>Bacteria</taxon>
        <taxon>Pseudomonadati</taxon>
        <taxon>Bacteroidota</taxon>
        <taxon>Chitinophagia</taxon>
        <taxon>Chitinophagales</taxon>
        <taxon>Chitinophagaceae</taxon>
        <taxon>Lacibacter</taxon>
    </lineage>
</organism>
<comment type="caution">
    <text evidence="1">The sequence shown here is derived from an EMBL/GenBank/DDBJ whole genome shotgun (WGS) entry which is preliminary data.</text>
</comment>
<accession>A0A562SXR6</accession>
<protein>
    <recommendedName>
        <fullName evidence="3">Mobilization protein MobC</fullName>
    </recommendedName>
</protein>
<evidence type="ECO:0000313" key="1">
    <source>
        <dbReference type="EMBL" id="TWI85893.1"/>
    </source>
</evidence>